<protein>
    <recommendedName>
        <fullName evidence="1 11">Tyrosine--tRNA ligase</fullName>
        <ecNumber evidence="1 11">6.1.1.1</ecNumber>
    </recommendedName>
    <alternativeName>
        <fullName evidence="8 11">Tyrosyl-tRNA synthetase</fullName>
    </alternativeName>
</protein>
<dbReference type="InterPro" id="IPR002305">
    <property type="entry name" value="aa-tRNA-synth_Ic"/>
</dbReference>
<dbReference type="GO" id="GO:0006437">
    <property type="term" value="P:tyrosyl-tRNA aminoacylation"/>
    <property type="evidence" value="ECO:0007669"/>
    <property type="project" value="InterPro"/>
</dbReference>
<dbReference type="HAMAP" id="MF_02006">
    <property type="entry name" value="Tyr_tRNA_synth_type1"/>
    <property type="match status" value="1"/>
</dbReference>
<evidence type="ECO:0000256" key="8">
    <source>
        <dbReference type="ARBA" id="ARBA00033323"/>
    </source>
</evidence>
<organism evidence="13 14">
    <name type="scientific">Nasonia vitripennis</name>
    <name type="common">Parasitic wasp</name>
    <dbReference type="NCBI Taxonomy" id="7425"/>
    <lineage>
        <taxon>Eukaryota</taxon>
        <taxon>Metazoa</taxon>
        <taxon>Ecdysozoa</taxon>
        <taxon>Arthropoda</taxon>
        <taxon>Hexapoda</taxon>
        <taxon>Insecta</taxon>
        <taxon>Pterygota</taxon>
        <taxon>Neoptera</taxon>
        <taxon>Endopterygota</taxon>
        <taxon>Hymenoptera</taxon>
        <taxon>Apocrita</taxon>
        <taxon>Proctotrupomorpha</taxon>
        <taxon>Chalcidoidea</taxon>
        <taxon>Pteromalidae</taxon>
        <taxon>Pteromalinae</taxon>
        <taxon>Nasonia</taxon>
    </lineage>
</organism>
<keyword evidence="14" id="KW-1185">Reference proteome</keyword>
<evidence type="ECO:0000256" key="1">
    <source>
        <dbReference type="ARBA" id="ARBA00013160"/>
    </source>
</evidence>
<dbReference type="KEGG" id="nvi:100123580"/>
<dbReference type="SUPFAM" id="SSF55174">
    <property type="entry name" value="Alpha-L RNA-binding motif"/>
    <property type="match status" value="1"/>
</dbReference>
<dbReference type="OrthoDB" id="337870at2759"/>
<keyword evidence="3 11" id="KW-0547">Nucleotide-binding</keyword>
<evidence type="ECO:0000313" key="13">
    <source>
        <dbReference type="EnsemblMetazoa" id="XP_001607236"/>
    </source>
</evidence>
<evidence type="ECO:0000256" key="9">
    <source>
        <dbReference type="ARBA" id="ARBA00048248"/>
    </source>
</evidence>
<sequence length="482" mass="55083">MRGVSFLRLRRCPGKLLQIKELCRFYSAEPKNKLRNVLKLSDRGMYQEIFPDTCVNHVSTLVNQNPQCVYAGFDPTADSLHIGNLLVLMNLLHWQRGGHQVIAVVGGATGLIGDPSHRTNERVALDQDVLNSNITSIKKNIVTLFENHEKYFWKDKQYPLPPIKIINNLSWYKDVNILDFIRDIGKHFRMGTMLGRTSVQSRLKSETGMSFTEFTYQIFQAYDWLQLLNKYNCRFQIGGSDQMGNIMAGHELISRTARLNVFGFTLPLITAEGGKKFGKSLGNAIWLSPKRSSSFQMYQYFIRTTDADVENYLKLFTFLPLNQINQIMVEHRQSPENRKAQQILAENVTLLVHGDEALQAAKNATLLLYDKSIESLSIMSQEQIAAAFEGANIVDIVPDDSNMTAFDLAMKAKCFKSESDAVRLIKAGAFYINYKRVTDLDEKIKFGKHILPNYITLIRTGKRTYHLVRWLELQRVENESSC</sequence>
<dbReference type="CDD" id="cd00165">
    <property type="entry name" value="S4"/>
    <property type="match status" value="1"/>
</dbReference>
<name>A0A7M7G8I8_NASVI</name>
<dbReference type="InterPro" id="IPR024107">
    <property type="entry name" value="Tyr-tRNA-ligase_bac_1"/>
</dbReference>
<reference evidence="13" key="1">
    <citation type="submission" date="2021-01" db="UniProtKB">
        <authorList>
            <consortium name="EnsemblMetazoa"/>
        </authorList>
    </citation>
    <scope>IDENTIFICATION</scope>
</reference>
<evidence type="ECO:0000256" key="11">
    <source>
        <dbReference type="RuleBase" id="RU361234"/>
    </source>
</evidence>
<dbReference type="RefSeq" id="XP_001607236.2">
    <property type="nucleotide sequence ID" value="XM_001607186.6"/>
</dbReference>
<dbReference type="CTD" id="37965"/>
<dbReference type="PANTHER" id="PTHR11766:SF0">
    <property type="entry name" value="TYROSINE--TRNA LIGASE, MITOCHONDRIAL"/>
    <property type="match status" value="1"/>
</dbReference>
<keyword evidence="6 11" id="KW-0648">Protein biosynthesis</keyword>
<keyword evidence="2 11" id="KW-0436">Ligase</keyword>
<dbReference type="GO" id="GO:0003723">
    <property type="term" value="F:RNA binding"/>
    <property type="evidence" value="ECO:0007669"/>
    <property type="project" value="UniProtKB-KW"/>
</dbReference>
<dbReference type="SMR" id="A0A7M7G8I8"/>
<dbReference type="InterPro" id="IPR001412">
    <property type="entry name" value="aa-tRNA-synth_I_CS"/>
</dbReference>
<dbReference type="GO" id="GO:0005829">
    <property type="term" value="C:cytosol"/>
    <property type="evidence" value="ECO:0007669"/>
    <property type="project" value="TreeGrafter"/>
</dbReference>
<dbReference type="CDD" id="cd00805">
    <property type="entry name" value="TyrRS_core"/>
    <property type="match status" value="1"/>
</dbReference>
<comment type="catalytic activity">
    <reaction evidence="9 11">
        <text>tRNA(Tyr) + L-tyrosine + ATP = L-tyrosyl-tRNA(Tyr) + AMP + diphosphate + H(+)</text>
        <dbReference type="Rhea" id="RHEA:10220"/>
        <dbReference type="Rhea" id="RHEA-COMP:9706"/>
        <dbReference type="Rhea" id="RHEA-COMP:9707"/>
        <dbReference type="ChEBI" id="CHEBI:15378"/>
        <dbReference type="ChEBI" id="CHEBI:30616"/>
        <dbReference type="ChEBI" id="CHEBI:33019"/>
        <dbReference type="ChEBI" id="CHEBI:58315"/>
        <dbReference type="ChEBI" id="CHEBI:78442"/>
        <dbReference type="ChEBI" id="CHEBI:78536"/>
        <dbReference type="ChEBI" id="CHEBI:456215"/>
        <dbReference type="EC" id="6.1.1.1"/>
    </reaction>
</comment>
<evidence type="ECO:0000259" key="12">
    <source>
        <dbReference type="Pfam" id="PF22421"/>
    </source>
</evidence>
<dbReference type="Proteomes" id="UP000002358">
    <property type="component" value="Chromosome 5"/>
</dbReference>
<evidence type="ECO:0000256" key="10">
    <source>
        <dbReference type="PROSITE-ProRule" id="PRU00182"/>
    </source>
</evidence>
<dbReference type="InParanoid" id="A0A7M7G8I8"/>
<dbReference type="PANTHER" id="PTHR11766">
    <property type="entry name" value="TYROSYL-TRNA SYNTHETASE"/>
    <property type="match status" value="1"/>
</dbReference>
<dbReference type="PROSITE" id="PS50889">
    <property type="entry name" value="S4"/>
    <property type="match status" value="1"/>
</dbReference>
<dbReference type="Pfam" id="PF22421">
    <property type="entry name" value="SYY_C-terminal"/>
    <property type="match status" value="1"/>
</dbReference>
<dbReference type="FunFam" id="3.40.50.620:FF:000107">
    <property type="entry name" value="Tyrosine--tRNA ligase"/>
    <property type="match status" value="1"/>
</dbReference>
<dbReference type="InterPro" id="IPR024088">
    <property type="entry name" value="Tyr-tRNA-ligase_bac-type"/>
</dbReference>
<dbReference type="FunFam" id="1.10.240.10:FF:000001">
    <property type="entry name" value="Tyrosine--tRNA ligase"/>
    <property type="match status" value="1"/>
</dbReference>
<evidence type="ECO:0000256" key="2">
    <source>
        <dbReference type="ARBA" id="ARBA00022598"/>
    </source>
</evidence>
<comment type="similarity">
    <text evidence="11">Belongs to the class-I aminoacyl-tRNA synthetase family.</text>
</comment>
<dbReference type="FunCoup" id="A0A7M7G8I8">
    <property type="interactions" value="1741"/>
</dbReference>
<dbReference type="GO" id="GO:0005524">
    <property type="term" value="F:ATP binding"/>
    <property type="evidence" value="ECO:0007669"/>
    <property type="project" value="UniProtKB-KW"/>
</dbReference>
<dbReference type="Gene3D" id="3.40.50.620">
    <property type="entry name" value="HUPs"/>
    <property type="match status" value="1"/>
</dbReference>
<dbReference type="PRINTS" id="PR01040">
    <property type="entry name" value="TRNASYNTHTYR"/>
</dbReference>
<dbReference type="GeneID" id="100123580"/>
<dbReference type="GO" id="GO:0004831">
    <property type="term" value="F:tyrosine-tRNA ligase activity"/>
    <property type="evidence" value="ECO:0007669"/>
    <property type="project" value="UniProtKB-EC"/>
</dbReference>
<evidence type="ECO:0000256" key="6">
    <source>
        <dbReference type="ARBA" id="ARBA00022917"/>
    </source>
</evidence>
<dbReference type="EnsemblMetazoa" id="XM_001607186">
    <property type="protein sequence ID" value="XP_001607236"/>
    <property type="gene ID" value="LOC100123580"/>
</dbReference>
<accession>A0A7M7G8I8</accession>
<dbReference type="NCBIfam" id="TIGR00234">
    <property type="entry name" value="tyrS"/>
    <property type="match status" value="1"/>
</dbReference>
<feature type="domain" description="Tyrosine--tRNA ligase SYY-like C-terminal" evidence="12">
    <location>
        <begin position="384"/>
        <end position="468"/>
    </location>
</feature>
<evidence type="ECO:0000256" key="4">
    <source>
        <dbReference type="ARBA" id="ARBA00022840"/>
    </source>
</evidence>
<dbReference type="Pfam" id="PF00579">
    <property type="entry name" value="tRNA-synt_1b"/>
    <property type="match status" value="1"/>
</dbReference>
<dbReference type="Gene3D" id="1.10.240.10">
    <property type="entry name" value="Tyrosyl-Transfer RNA Synthetase"/>
    <property type="match status" value="1"/>
</dbReference>
<dbReference type="GO" id="GO:0005739">
    <property type="term" value="C:mitochondrion"/>
    <property type="evidence" value="ECO:0007669"/>
    <property type="project" value="TreeGrafter"/>
</dbReference>
<evidence type="ECO:0000256" key="7">
    <source>
        <dbReference type="ARBA" id="ARBA00023146"/>
    </source>
</evidence>
<evidence type="ECO:0000256" key="5">
    <source>
        <dbReference type="ARBA" id="ARBA00022884"/>
    </source>
</evidence>
<dbReference type="Gene3D" id="3.10.290.10">
    <property type="entry name" value="RNA-binding S4 domain"/>
    <property type="match status" value="1"/>
</dbReference>
<dbReference type="EC" id="6.1.1.1" evidence="1 11"/>
<dbReference type="InterPro" id="IPR054608">
    <property type="entry name" value="SYY-like_C"/>
</dbReference>
<dbReference type="AlphaFoldDB" id="A0A7M7G8I8"/>
<dbReference type="InterPro" id="IPR036986">
    <property type="entry name" value="S4_RNA-bd_sf"/>
</dbReference>
<dbReference type="InterPro" id="IPR002307">
    <property type="entry name" value="Tyr-tRNA-ligase"/>
</dbReference>
<proteinExistence type="inferred from homology"/>
<keyword evidence="4 11" id="KW-0067">ATP-binding</keyword>
<dbReference type="PROSITE" id="PS00178">
    <property type="entry name" value="AA_TRNA_LIGASE_I"/>
    <property type="match status" value="1"/>
</dbReference>
<dbReference type="SUPFAM" id="SSF52374">
    <property type="entry name" value="Nucleotidylyl transferase"/>
    <property type="match status" value="1"/>
</dbReference>
<evidence type="ECO:0000256" key="3">
    <source>
        <dbReference type="ARBA" id="ARBA00022741"/>
    </source>
</evidence>
<keyword evidence="5 10" id="KW-0694">RNA-binding</keyword>
<dbReference type="InterPro" id="IPR014729">
    <property type="entry name" value="Rossmann-like_a/b/a_fold"/>
</dbReference>
<evidence type="ECO:0000313" key="14">
    <source>
        <dbReference type="Proteomes" id="UP000002358"/>
    </source>
</evidence>
<keyword evidence="7 11" id="KW-0030">Aminoacyl-tRNA synthetase</keyword>